<gene>
    <name evidence="1" type="ORF">IAA54_09720</name>
</gene>
<evidence type="ECO:0000313" key="1">
    <source>
        <dbReference type="EMBL" id="HIR57934.1"/>
    </source>
</evidence>
<dbReference type="Proteomes" id="UP000886785">
    <property type="component" value="Unassembled WGS sequence"/>
</dbReference>
<dbReference type="Gene3D" id="3.30.70.1150">
    <property type="entry name" value="ACT-like. Chain A, domain 2"/>
    <property type="match status" value="1"/>
</dbReference>
<sequence>MEETRIALVGIIVENPESVERINRVLHEYSSYIIGRMGLPHRERGISIISIVVDAPGGIISALSGKLGMLPGVSSKTLYAPQAG</sequence>
<dbReference type="InterPro" id="IPR023860">
    <property type="entry name" value="FeFe-hyd_TM1266"/>
</dbReference>
<name>A0A9D1DS96_9FIRM</name>
<evidence type="ECO:0000313" key="2">
    <source>
        <dbReference type="Proteomes" id="UP000886785"/>
    </source>
</evidence>
<protein>
    <submittedName>
        <fullName evidence="1">Iron-only hydrogenase system regulator</fullName>
    </submittedName>
</protein>
<proteinExistence type="predicted"/>
<dbReference type="NCBIfam" id="TIGR03959">
    <property type="entry name" value="hyd_TM1266"/>
    <property type="match status" value="1"/>
</dbReference>
<organism evidence="1 2">
    <name type="scientific">Candidatus Gallacutalibacter pullicola</name>
    <dbReference type="NCBI Taxonomy" id="2840830"/>
    <lineage>
        <taxon>Bacteria</taxon>
        <taxon>Bacillati</taxon>
        <taxon>Bacillota</taxon>
        <taxon>Clostridia</taxon>
        <taxon>Eubacteriales</taxon>
        <taxon>Candidatus Gallacutalibacter</taxon>
    </lineage>
</organism>
<dbReference type="SUPFAM" id="SSF55021">
    <property type="entry name" value="ACT-like"/>
    <property type="match status" value="1"/>
</dbReference>
<dbReference type="InterPro" id="IPR027271">
    <property type="entry name" value="Acetolactate_synth/TF_NikR_C"/>
</dbReference>
<reference evidence="1" key="1">
    <citation type="submission" date="2020-10" db="EMBL/GenBank/DDBJ databases">
        <authorList>
            <person name="Gilroy R."/>
        </authorList>
    </citation>
    <scope>NUCLEOTIDE SEQUENCE</scope>
    <source>
        <strain evidence="1">ChiSjej1B19-7085</strain>
    </source>
</reference>
<comment type="caution">
    <text evidence="1">The sequence shown here is derived from an EMBL/GenBank/DDBJ whole genome shotgun (WGS) entry which is preliminary data.</text>
</comment>
<accession>A0A9D1DS96</accession>
<dbReference type="AlphaFoldDB" id="A0A9D1DS96"/>
<dbReference type="Pfam" id="PF21699">
    <property type="entry name" value="TM1266-like"/>
    <property type="match status" value="1"/>
</dbReference>
<dbReference type="InterPro" id="IPR045865">
    <property type="entry name" value="ACT-like_dom_sf"/>
</dbReference>
<dbReference type="EMBL" id="DVHF01000118">
    <property type="protein sequence ID" value="HIR57934.1"/>
    <property type="molecule type" value="Genomic_DNA"/>
</dbReference>
<reference evidence="1" key="2">
    <citation type="journal article" date="2021" name="PeerJ">
        <title>Extensive microbial diversity within the chicken gut microbiome revealed by metagenomics and culture.</title>
        <authorList>
            <person name="Gilroy R."/>
            <person name="Ravi A."/>
            <person name="Getino M."/>
            <person name="Pursley I."/>
            <person name="Horton D.L."/>
            <person name="Alikhan N.F."/>
            <person name="Baker D."/>
            <person name="Gharbi K."/>
            <person name="Hall N."/>
            <person name="Watson M."/>
            <person name="Adriaenssens E.M."/>
            <person name="Foster-Nyarko E."/>
            <person name="Jarju S."/>
            <person name="Secka A."/>
            <person name="Antonio M."/>
            <person name="Oren A."/>
            <person name="Chaudhuri R.R."/>
            <person name="La Ragione R."/>
            <person name="Hildebrand F."/>
            <person name="Pallen M.J."/>
        </authorList>
    </citation>
    <scope>NUCLEOTIDE SEQUENCE</scope>
    <source>
        <strain evidence="1">ChiSjej1B19-7085</strain>
    </source>
</reference>